<gene>
    <name evidence="2" type="ORF">LKD34_02510</name>
</gene>
<evidence type="ECO:0000313" key="2">
    <source>
        <dbReference type="EMBL" id="MCC2212380.1"/>
    </source>
</evidence>
<sequence>MLKLEKRITLHTFEVEYIDQREPKPRTVHHEPCVLDGGRVSALERLGQSPASWICQQYARQGFTVGAVRKGERLTASVDTAALWDIAVQQAGAQRKSAAPDPVDRNCAPAGKSVNPLPDLGESVARSEAEAARLHEIAAELAAKSAQLERRGGEQHERV</sequence>
<comment type="caution">
    <text evidence="2">The sequence shown here is derived from an EMBL/GenBank/DDBJ whole genome shotgun (WGS) entry which is preliminary data.</text>
</comment>
<name>A0ABS8FF73_9FIRM</name>
<evidence type="ECO:0000313" key="3">
    <source>
        <dbReference type="Proteomes" id="UP001199236"/>
    </source>
</evidence>
<protein>
    <submittedName>
        <fullName evidence="2">Uncharacterized protein</fullName>
    </submittedName>
</protein>
<evidence type="ECO:0000256" key="1">
    <source>
        <dbReference type="SAM" id="MobiDB-lite"/>
    </source>
</evidence>
<dbReference type="RefSeq" id="WP_227622156.1">
    <property type="nucleotide sequence ID" value="NZ_JAJEQO010000002.1"/>
</dbReference>
<dbReference type="EMBL" id="JAJEQO010000002">
    <property type="protein sequence ID" value="MCC2212380.1"/>
    <property type="molecule type" value="Genomic_DNA"/>
</dbReference>
<keyword evidence="3" id="KW-1185">Reference proteome</keyword>
<feature type="region of interest" description="Disordered" evidence="1">
    <location>
        <begin position="94"/>
        <end position="120"/>
    </location>
</feature>
<proteinExistence type="predicted"/>
<dbReference type="Proteomes" id="UP001199236">
    <property type="component" value="Unassembled WGS sequence"/>
</dbReference>
<accession>A0ABS8FF73</accession>
<organism evidence="2 3">
    <name type="scientific">Faecalibacterium hominis</name>
    <name type="common">ex Afrizal et al. 2022</name>
    <dbReference type="NCBI Taxonomy" id="2881265"/>
    <lineage>
        <taxon>Bacteria</taxon>
        <taxon>Bacillati</taxon>
        <taxon>Bacillota</taxon>
        <taxon>Clostridia</taxon>
        <taxon>Eubacteriales</taxon>
        <taxon>Oscillospiraceae</taxon>
        <taxon>Faecalibacterium</taxon>
    </lineage>
</organism>
<reference evidence="2 3" key="1">
    <citation type="submission" date="2021-10" db="EMBL/GenBank/DDBJ databases">
        <title>Anaerobic single-cell dispensing facilitates the cultivation of human gut bacteria.</title>
        <authorList>
            <person name="Afrizal A."/>
        </authorList>
    </citation>
    <scope>NUCLEOTIDE SEQUENCE [LARGE SCALE GENOMIC DNA]</scope>
    <source>
        <strain evidence="2 3">CLA-AA-H223</strain>
    </source>
</reference>